<dbReference type="PANTHER" id="PTHR33408:SF2">
    <property type="entry name" value="TRANSPOSASE DDE DOMAIN-CONTAINING PROTEIN"/>
    <property type="match status" value="1"/>
</dbReference>
<evidence type="ECO:0000313" key="3">
    <source>
        <dbReference type="Proteomes" id="UP001628193"/>
    </source>
</evidence>
<keyword evidence="3" id="KW-1185">Reference proteome</keyword>
<organism evidence="2 3">
    <name type="scientific">Candidatus Magnetaquiglobus chichijimensis</name>
    <dbReference type="NCBI Taxonomy" id="3141448"/>
    <lineage>
        <taxon>Bacteria</taxon>
        <taxon>Pseudomonadati</taxon>
        <taxon>Pseudomonadota</taxon>
        <taxon>Magnetococcia</taxon>
        <taxon>Magnetococcales</taxon>
        <taxon>Candidatus Magnetaquicoccaceae</taxon>
        <taxon>Candidatus Magnetaquiglobus</taxon>
    </lineage>
</organism>
<feature type="domain" description="Transposase DDE" evidence="1">
    <location>
        <begin position="2"/>
        <end position="62"/>
    </location>
</feature>
<protein>
    <recommendedName>
        <fullName evidence="1">Transposase DDE domain-containing protein</fullName>
    </recommendedName>
</protein>
<name>A0ABQ0C7U4_9PROT</name>
<dbReference type="InterPro" id="IPR025668">
    <property type="entry name" value="Tnp_DDE_dom"/>
</dbReference>
<dbReference type="Pfam" id="PF13751">
    <property type="entry name" value="DDE_Tnp_1_6"/>
    <property type="match status" value="1"/>
</dbReference>
<reference evidence="2 3" key="1">
    <citation type="submission" date="2024-09" db="EMBL/GenBank/DDBJ databases">
        <title>Draft genome sequence of Candidatus Magnetaquicoccaceae bacterium FCR-1.</title>
        <authorList>
            <person name="Shimoshige H."/>
            <person name="Shimamura S."/>
            <person name="Taoka A."/>
            <person name="Kobayashi H."/>
            <person name="Maekawa T."/>
        </authorList>
    </citation>
    <scope>NUCLEOTIDE SEQUENCE [LARGE SCALE GENOMIC DNA]</scope>
    <source>
        <strain evidence="2 3">FCR-1</strain>
    </source>
</reference>
<proteinExistence type="predicted"/>
<comment type="caution">
    <text evidence="2">The sequence shown here is derived from an EMBL/GenBank/DDBJ whole genome shotgun (WGS) entry which is preliminary data.</text>
</comment>
<dbReference type="Proteomes" id="UP001628193">
    <property type="component" value="Unassembled WGS sequence"/>
</dbReference>
<dbReference type="EMBL" id="BAAFGK010000004">
    <property type="protein sequence ID" value="GAB0056948.1"/>
    <property type="molecule type" value="Genomic_DNA"/>
</dbReference>
<gene>
    <name evidence="2" type="ORF">SIID45300_01264</name>
</gene>
<evidence type="ECO:0000313" key="2">
    <source>
        <dbReference type="EMBL" id="GAB0056948.1"/>
    </source>
</evidence>
<dbReference type="PANTHER" id="PTHR33408">
    <property type="entry name" value="TRANSPOSASE"/>
    <property type="match status" value="1"/>
</dbReference>
<evidence type="ECO:0000259" key="1">
    <source>
        <dbReference type="Pfam" id="PF13751"/>
    </source>
</evidence>
<sequence>MERKLLTKRGKELYKKRGQTVEPVFGQMKETQGADEFRLRGLELCNGEWNLHSATHNLKKLHSKCVLMGRKGGKWLH</sequence>
<accession>A0ABQ0C7U4</accession>